<dbReference type="Gene3D" id="3.30.420.10">
    <property type="entry name" value="Ribonuclease H-like superfamily/Ribonuclease H"/>
    <property type="match status" value="1"/>
</dbReference>
<name>A0AAN8IA88_TRICO</name>
<dbReference type="Proteomes" id="UP001331761">
    <property type="component" value="Unassembled WGS sequence"/>
</dbReference>
<protein>
    <submittedName>
        <fullName evidence="3">Uncharacterized protein</fullName>
    </submittedName>
</protein>
<feature type="coiled-coil region" evidence="1">
    <location>
        <begin position="393"/>
        <end position="431"/>
    </location>
</feature>
<dbReference type="EMBL" id="WIXE01025022">
    <property type="protein sequence ID" value="KAK5965071.1"/>
    <property type="molecule type" value="Genomic_DNA"/>
</dbReference>
<evidence type="ECO:0000313" key="3">
    <source>
        <dbReference type="EMBL" id="KAK5965071.1"/>
    </source>
</evidence>
<feature type="coiled-coil region" evidence="1">
    <location>
        <begin position="460"/>
        <end position="487"/>
    </location>
</feature>
<evidence type="ECO:0000313" key="4">
    <source>
        <dbReference type="Proteomes" id="UP001331761"/>
    </source>
</evidence>
<sequence length="757" mass="88229">MELSALTLAMRLTNSVVAQIASIISVTKIIILSDSEIVLNWIRTKPRPIIGPFIRNRVLEVRNIVAHLVEKGYKIEFGHIPSQNNPADCATRGLDKTLLKDHFWWKGPGFLIQAETWKDEYTPVTLETSQDSEESETDQAGEDDAVKVHTLTRTKDNHTDLFQNIRFSALSSIKRVVAYVMRFIRIVVNRVNTKRTASIKLTDVLKKGVGGQHTTIHGWEMGMSNMMLVKQHQVSHLNNEIRKSLHRLNLYEDQYGVWRCRGRLGKSELDDSAKFPIMAERNCEDDTKYLSNLILKRHTALNRVQDDLGAIYEVFQQQISIASMAQLQWNYTKTEESFVLGTPASRIKTIAKQMKDLMVAREKMSRMGTRFIYTNRYYKEVAHLGDQHPNVSVQEWDRQAESALLQLEKNKKRFDEVIKEMEVEMEQAEKDFNVGPCHTNAQHINTLFRRAFENLTATDKDNSEKRFADVQDKLKEQSEEILRLKNIVEKPGVGKGAKDDTNEMNDDVYFSRMVDEVRVVNEPGPIQELPALVSESEDSDGEGDVHSEEDDRMDIDEPLEEPSSLRNRERVVEELPPDRIVEIVHEGRDSDRAPESGREDHSRARRRSPSRPRRERNDRRRRELRWLIDELEERMAWMERDLQDFPYRKKESRSPYMNPSLNCAFCDREGEHFSDSCPNVVNGDRRWEIMRERSYCQYCLKRCGYYEDCAYRRKGCYYCNRVKGTAFEFLIPDDRGHHTALCNIPDRKNEARRQTEE</sequence>
<organism evidence="3 4">
    <name type="scientific">Trichostrongylus colubriformis</name>
    <name type="common">Black scour worm</name>
    <dbReference type="NCBI Taxonomy" id="6319"/>
    <lineage>
        <taxon>Eukaryota</taxon>
        <taxon>Metazoa</taxon>
        <taxon>Ecdysozoa</taxon>
        <taxon>Nematoda</taxon>
        <taxon>Chromadorea</taxon>
        <taxon>Rhabditida</taxon>
        <taxon>Rhabditina</taxon>
        <taxon>Rhabditomorpha</taxon>
        <taxon>Strongyloidea</taxon>
        <taxon>Trichostrongylidae</taxon>
        <taxon>Trichostrongylus</taxon>
    </lineage>
</organism>
<feature type="non-terminal residue" evidence="3">
    <location>
        <position position="757"/>
    </location>
</feature>
<dbReference type="InterPro" id="IPR036397">
    <property type="entry name" value="RNaseH_sf"/>
</dbReference>
<keyword evidence="4" id="KW-1185">Reference proteome</keyword>
<dbReference type="PANTHER" id="PTHR47331">
    <property type="entry name" value="PHD-TYPE DOMAIN-CONTAINING PROTEIN"/>
    <property type="match status" value="1"/>
</dbReference>
<evidence type="ECO:0000256" key="2">
    <source>
        <dbReference type="SAM" id="MobiDB-lite"/>
    </source>
</evidence>
<feature type="compositionally biased region" description="Acidic residues" evidence="2">
    <location>
        <begin position="535"/>
        <end position="560"/>
    </location>
</feature>
<evidence type="ECO:0000256" key="1">
    <source>
        <dbReference type="SAM" id="Coils"/>
    </source>
</evidence>
<proteinExistence type="predicted"/>
<feature type="compositionally biased region" description="Basic residues" evidence="2">
    <location>
        <begin position="603"/>
        <end position="614"/>
    </location>
</feature>
<comment type="caution">
    <text evidence="3">The sequence shown here is derived from an EMBL/GenBank/DDBJ whole genome shotgun (WGS) entry which is preliminary data.</text>
</comment>
<dbReference type="GO" id="GO:0003676">
    <property type="term" value="F:nucleic acid binding"/>
    <property type="evidence" value="ECO:0007669"/>
    <property type="project" value="InterPro"/>
</dbReference>
<feature type="region of interest" description="Disordered" evidence="2">
    <location>
        <begin position="528"/>
        <end position="615"/>
    </location>
</feature>
<reference evidence="3 4" key="1">
    <citation type="submission" date="2019-10" db="EMBL/GenBank/DDBJ databases">
        <title>Assembly and Annotation for the nematode Trichostrongylus colubriformis.</title>
        <authorList>
            <person name="Martin J."/>
        </authorList>
    </citation>
    <scope>NUCLEOTIDE SEQUENCE [LARGE SCALE GENOMIC DNA]</scope>
    <source>
        <strain evidence="3">G859</strain>
        <tissue evidence="3">Whole worm</tissue>
    </source>
</reference>
<dbReference type="AlphaFoldDB" id="A0AAN8IA88"/>
<keyword evidence="1" id="KW-0175">Coiled coil</keyword>
<gene>
    <name evidence="3" type="ORF">GCK32_021340</name>
</gene>
<feature type="compositionally biased region" description="Basic and acidic residues" evidence="2">
    <location>
        <begin position="566"/>
        <end position="602"/>
    </location>
</feature>
<accession>A0AAN8IA88</accession>